<dbReference type="SUPFAM" id="SSF55874">
    <property type="entry name" value="ATPase domain of HSP90 chaperone/DNA topoisomerase II/histidine kinase"/>
    <property type="match status" value="1"/>
</dbReference>
<keyword evidence="5" id="KW-0808">Transferase</keyword>
<dbReference type="eggNOG" id="COG4251">
    <property type="taxonomic scope" value="Bacteria"/>
</dbReference>
<keyword evidence="11" id="KW-0812">Transmembrane</keyword>
<dbReference type="InterPro" id="IPR003661">
    <property type="entry name" value="HisK_dim/P_dom"/>
</dbReference>
<dbReference type="GO" id="GO:0005524">
    <property type="term" value="F:ATP binding"/>
    <property type="evidence" value="ECO:0007669"/>
    <property type="project" value="UniProtKB-KW"/>
</dbReference>
<keyword evidence="7 13" id="KW-0418">Kinase</keyword>
<dbReference type="HOGENOM" id="CLU_000445_89_30_11"/>
<evidence type="ECO:0000256" key="8">
    <source>
        <dbReference type="ARBA" id="ARBA00022840"/>
    </source>
</evidence>
<keyword evidence="11" id="KW-1133">Transmembrane helix</keyword>
<dbReference type="CDD" id="cd00082">
    <property type="entry name" value="HisKA"/>
    <property type="match status" value="1"/>
</dbReference>
<accession>D5UG06</accession>
<evidence type="ECO:0000256" key="11">
    <source>
        <dbReference type="SAM" id="Phobius"/>
    </source>
</evidence>
<dbReference type="SMART" id="SM00387">
    <property type="entry name" value="HATPase_c"/>
    <property type="match status" value="1"/>
</dbReference>
<dbReference type="InterPro" id="IPR036097">
    <property type="entry name" value="HisK_dim/P_sf"/>
</dbReference>
<gene>
    <name evidence="13" type="ordered locus">Cfla_2134</name>
</gene>
<keyword evidence="4" id="KW-0597">Phosphoprotein</keyword>
<dbReference type="PANTHER" id="PTHR42878">
    <property type="entry name" value="TWO-COMPONENT HISTIDINE KINASE"/>
    <property type="match status" value="1"/>
</dbReference>
<proteinExistence type="predicted"/>
<dbReference type="Proteomes" id="UP000000849">
    <property type="component" value="Chromosome"/>
</dbReference>
<evidence type="ECO:0000256" key="1">
    <source>
        <dbReference type="ARBA" id="ARBA00000085"/>
    </source>
</evidence>
<evidence type="ECO:0000256" key="5">
    <source>
        <dbReference type="ARBA" id="ARBA00022679"/>
    </source>
</evidence>
<sequence length="430" mass="45103">MNPTPEERVVRRARLRIGSLVGLVIAALLGLAGAISYGLLLHSQERQIAGELAWGVEHGTIAGPPACSWIFTSDGTSVDTGVTVPPDGFPLRDAITQVAATGVPQETTVAQDGTVYHVRTAVRGDEVVQAVFDARFQLADRRHLLVAFGVAAGAGLLAAVVSGVVVGRRAVAPLAEALQRQRRFVADASHELRTPIAQVHARAQLLRRRARGTEDHAQARDLDRLVETTRRLGEIVDELLLSARMAAAPGTAAERPDSTDVDVAALVENAVAVDAARAAAQGVRVTALADEGLPRVRGVESALRRVVAELLSNALSHTPSGGHVAVSASATDQGRAVEVVVTDTGIGFDPADADRIFDRFHRGEGDDRRRFGLGLALLREVVTSHGGTLRVVSSPGEGATFAVRLPGARAQAPASERDACHPIASVSAGR</sequence>
<dbReference type="SMART" id="SM00388">
    <property type="entry name" value="HisKA"/>
    <property type="match status" value="1"/>
</dbReference>
<dbReference type="InterPro" id="IPR036890">
    <property type="entry name" value="HATPase_C_sf"/>
</dbReference>
<protein>
    <recommendedName>
        <fullName evidence="10">Sensor-like histidine kinase SenX3</fullName>
        <ecNumber evidence="3">2.7.13.3</ecNumber>
    </recommendedName>
</protein>
<dbReference type="Pfam" id="PF02518">
    <property type="entry name" value="HATPase_c"/>
    <property type="match status" value="1"/>
</dbReference>
<keyword evidence="14" id="KW-1185">Reference proteome</keyword>
<evidence type="ECO:0000313" key="13">
    <source>
        <dbReference type="EMBL" id="ADG75029.1"/>
    </source>
</evidence>
<dbReference type="GO" id="GO:0000155">
    <property type="term" value="F:phosphorelay sensor kinase activity"/>
    <property type="evidence" value="ECO:0007669"/>
    <property type="project" value="InterPro"/>
</dbReference>
<dbReference type="GO" id="GO:0007234">
    <property type="term" value="P:osmosensory signaling via phosphorelay pathway"/>
    <property type="evidence" value="ECO:0007669"/>
    <property type="project" value="TreeGrafter"/>
</dbReference>
<evidence type="ECO:0000256" key="7">
    <source>
        <dbReference type="ARBA" id="ARBA00022777"/>
    </source>
</evidence>
<feature type="transmembrane region" description="Helical" evidence="11">
    <location>
        <begin position="144"/>
        <end position="166"/>
    </location>
</feature>
<evidence type="ECO:0000256" key="3">
    <source>
        <dbReference type="ARBA" id="ARBA00012438"/>
    </source>
</evidence>
<dbReference type="GO" id="GO:0005886">
    <property type="term" value="C:plasma membrane"/>
    <property type="evidence" value="ECO:0007669"/>
    <property type="project" value="UniProtKB-SubCell"/>
</dbReference>
<keyword evidence="8" id="KW-0067">ATP-binding</keyword>
<dbReference type="SUPFAM" id="SSF47384">
    <property type="entry name" value="Homodimeric domain of signal transducing histidine kinase"/>
    <property type="match status" value="1"/>
</dbReference>
<reference evidence="13 14" key="1">
    <citation type="journal article" date="2010" name="Stand. Genomic Sci.">
        <title>Complete genome sequence of Cellulomonas flavigena type strain (134).</title>
        <authorList>
            <person name="Abt B."/>
            <person name="Foster B."/>
            <person name="Lapidus A."/>
            <person name="Clum A."/>
            <person name="Sun H."/>
            <person name="Pukall R."/>
            <person name="Lucas S."/>
            <person name="Glavina Del Rio T."/>
            <person name="Nolan M."/>
            <person name="Tice H."/>
            <person name="Cheng J.F."/>
            <person name="Pitluck S."/>
            <person name="Liolios K."/>
            <person name="Ivanova N."/>
            <person name="Mavromatis K."/>
            <person name="Ovchinnikova G."/>
            <person name="Pati A."/>
            <person name="Goodwin L."/>
            <person name="Chen A."/>
            <person name="Palaniappan K."/>
            <person name="Land M."/>
            <person name="Hauser L."/>
            <person name="Chang Y.J."/>
            <person name="Jeffries C.D."/>
            <person name="Rohde M."/>
            <person name="Goker M."/>
            <person name="Woyke T."/>
            <person name="Bristow J."/>
            <person name="Eisen J.A."/>
            <person name="Markowitz V."/>
            <person name="Hugenholtz P."/>
            <person name="Kyrpides N.C."/>
            <person name="Klenk H.P."/>
        </authorList>
    </citation>
    <scope>NUCLEOTIDE SEQUENCE [LARGE SCALE GENOMIC DNA]</scope>
    <source>
        <strain evidence="14">ATCC 482 / DSM 20109 / BCRC 11376 / JCM 18109 / NBRC 3775 / NCIMB 8073 / NRS 134</strain>
    </source>
</reference>
<dbReference type="PANTHER" id="PTHR42878:SF7">
    <property type="entry name" value="SENSOR HISTIDINE KINASE GLRK"/>
    <property type="match status" value="1"/>
</dbReference>
<dbReference type="EMBL" id="CP001964">
    <property type="protein sequence ID" value="ADG75029.1"/>
    <property type="molecule type" value="Genomic_DNA"/>
</dbReference>
<dbReference type="EC" id="2.7.13.3" evidence="3"/>
<dbReference type="Gene3D" id="3.30.565.10">
    <property type="entry name" value="Histidine kinase-like ATPase, C-terminal domain"/>
    <property type="match status" value="1"/>
</dbReference>
<dbReference type="CDD" id="cd00075">
    <property type="entry name" value="HATPase"/>
    <property type="match status" value="1"/>
</dbReference>
<evidence type="ECO:0000256" key="6">
    <source>
        <dbReference type="ARBA" id="ARBA00022741"/>
    </source>
</evidence>
<evidence type="ECO:0000259" key="12">
    <source>
        <dbReference type="PROSITE" id="PS50109"/>
    </source>
</evidence>
<evidence type="ECO:0000256" key="4">
    <source>
        <dbReference type="ARBA" id="ARBA00022553"/>
    </source>
</evidence>
<keyword evidence="6" id="KW-0547">Nucleotide-binding</keyword>
<dbReference type="InterPro" id="IPR005467">
    <property type="entry name" value="His_kinase_dom"/>
</dbReference>
<dbReference type="PRINTS" id="PR00344">
    <property type="entry name" value="BCTRLSENSOR"/>
</dbReference>
<evidence type="ECO:0000256" key="10">
    <source>
        <dbReference type="ARBA" id="ARBA00039401"/>
    </source>
</evidence>
<dbReference type="Gene3D" id="1.10.287.130">
    <property type="match status" value="1"/>
</dbReference>
<dbReference type="InterPro" id="IPR050351">
    <property type="entry name" value="BphY/WalK/GraS-like"/>
</dbReference>
<dbReference type="STRING" id="446466.Cfla_2134"/>
<evidence type="ECO:0000313" key="14">
    <source>
        <dbReference type="Proteomes" id="UP000000849"/>
    </source>
</evidence>
<keyword evidence="11" id="KW-0472">Membrane</keyword>
<keyword evidence="9" id="KW-0902">Two-component regulatory system</keyword>
<dbReference type="KEGG" id="cfl:Cfla_2134"/>
<name>D5UG06_CELFN</name>
<organism evidence="13 14">
    <name type="scientific">Cellulomonas flavigena (strain ATCC 482 / DSM 20109 / BCRC 11376 / JCM 18109 / NBRC 3775 / NCIMB 8073 / NRS 134)</name>
    <dbReference type="NCBI Taxonomy" id="446466"/>
    <lineage>
        <taxon>Bacteria</taxon>
        <taxon>Bacillati</taxon>
        <taxon>Actinomycetota</taxon>
        <taxon>Actinomycetes</taxon>
        <taxon>Micrococcales</taxon>
        <taxon>Cellulomonadaceae</taxon>
        <taxon>Cellulomonas</taxon>
    </lineage>
</organism>
<dbReference type="AlphaFoldDB" id="D5UG06"/>
<dbReference type="PROSITE" id="PS50109">
    <property type="entry name" value="HIS_KIN"/>
    <property type="match status" value="1"/>
</dbReference>
<evidence type="ECO:0000256" key="2">
    <source>
        <dbReference type="ARBA" id="ARBA00004236"/>
    </source>
</evidence>
<dbReference type="OrthoDB" id="9786919at2"/>
<dbReference type="InterPro" id="IPR003594">
    <property type="entry name" value="HATPase_dom"/>
</dbReference>
<comment type="subcellular location">
    <subcellularLocation>
        <location evidence="2">Cell membrane</location>
    </subcellularLocation>
</comment>
<comment type="catalytic activity">
    <reaction evidence="1">
        <text>ATP + protein L-histidine = ADP + protein N-phospho-L-histidine.</text>
        <dbReference type="EC" id="2.7.13.3"/>
    </reaction>
</comment>
<dbReference type="InterPro" id="IPR004358">
    <property type="entry name" value="Sig_transdc_His_kin-like_C"/>
</dbReference>
<dbReference type="Pfam" id="PF00512">
    <property type="entry name" value="HisKA"/>
    <property type="match status" value="1"/>
</dbReference>
<feature type="domain" description="Histidine kinase" evidence="12">
    <location>
        <begin position="187"/>
        <end position="409"/>
    </location>
</feature>
<dbReference type="RefSeq" id="WP_013117363.1">
    <property type="nucleotide sequence ID" value="NC_014151.1"/>
</dbReference>
<feature type="transmembrane region" description="Helical" evidence="11">
    <location>
        <begin position="20"/>
        <end position="40"/>
    </location>
</feature>
<dbReference type="GO" id="GO:0000156">
    <property type="term" value="F:phosphorelay response regulator activity"/>
    <property type="evidence" value="ECO:0007669"/>
    <property type="project" value="TreeGrafter"/>
</dbReference>
<dbReference type="GO" id="GO:0030295">
    <property type="term" value="F:protein kinase activator activity"/>
    <property type="evidence" value="ECO:0007669"/>
    <property type="project" value="TreeGrafter"/>
</dbReference>
<evidence type="ECO:0000256" key="9">
    <source>
        <dbReference type="ARBA" id="ARBA00023012"/>
    </source>
</evidence>